<gene>
    <name evidence="1" type="ORF">EST38_g12167</name>
</gene>
<dbReference type="Proteomes" id="UP000290288">
    <property type="component" value="Unassembled WGS sequence"/>
</dbReference>
<name>A0A4Q2D340_9AGAR</name>
<accession>A0A4Q2D340</accession>
<dbReference type="InterPro" id="IPR052055">
    <property type="entry name" value="Hepadnavirus_pol/RT"/>
</dbReference>
<dbReference type="OrthoDB" id="2506773at2759"/>
<reference evidence="1 2" key="1">
    <citation type="submission" date="2019-01" db="EMBL/GenBank/DDBJ databases">
        <title>Draft genome sequence of Psathyrella aberdarensis IHI B618.</title>
        <authorList>
            <person name="Buettner E."/>
            <person name="Kellner H."/>
        </authorList>
    </citation>
    <scope>NUCLEOTIDE SEQUENCE [LARGE SCALE GENOMIC DNA]</scope>
    <source>
        <strain evidence="1 2">IHI B618</strain>
    </source>
</reference>
<protein>
    <submittedName>
        <fullName evidence="1">Uncharacterized protein</fullName>
    </submittedName>
</protein>
<keyword evidence="2" id="KW-1185">Reference proteome</keyword>
<dbReference type="EMBL" id="SDEE01000853">
    <property type="protein sequence ID" value="RXW13690.1"/>
    <property type="molecule type" value="Genomic_DNA"/>
</dbReference>
<evidence type="ECO:0000313" key="1">
    <source>
        <dbReference type="EMBL" id="RXW13690.1"/>
    </source>
</evidence>
<dbReference type="STRING" id="2316362.A0A4Q2D340"/>
<evidence type="ECO:0000313" key="2">
    <source>
        <dbReference type="Proteomes" id="UP000290288"/>
    </source>
</evidence>
<dbReference type="PANTHER" id="PTHR33050">
    <property type="entry name" value="REVERSE TRANSCRIPTASE DOMAIN-CONTAINING PROTEIN"/>
    <property type="match status" value="1"/>
</dbReference>
<sequence>MVLDVEKFHRRTPICPAHKKWYVMQGRTGLFYLQHCCPFGAVGSEGNSGSVAGAIIDIWKAHKIGPSAKWSDDVSSLRSPISGTGTEDDPFTYAYDREQAIAISAPTGIPWHPEKGQDFADSFVYVGLEWNIDSRTVALSEKKRLKFTYRIDTFYAHVKSGGKVNEEQVMKIHGSLCHIAFVYSLGRSRLSSFSSFIAAFHKYKNPRIKLHPPPSLITDAGWWVQQLLVAGFTRSLLPYGDLQDLGISVDASTDWGIGIAWNDGWDAWEVRDGWKGPWRDIGWLECLALELLVLHLEARSFHNCRIRVRSDNQGIIGSYYYKGRS</sequence>
<dbReference type="PANTHER" id="PTHR33050:SF7">
    <property type="entry name" value="RIBONUCLEASE H"/>
    <property type="match status" value="1"/>
</dbReference>
<proteinExistence type="predicted"/>
<organism evidence="1 2">
    <name type="scientific">Candolleomyces aberdarensis</name>
    <dbReference type="NCBI Taxonomy" id="2316362"/>
    <lineage>
        <taxon>Eukaryota</taxon>
        <taxon>Fungi</taxon>
        <taxon>Dikarya</taxon>
        <taxon>Basidiomycota</taxon>
        <taxon>Agaricomycotina</taxon>
        <taxon>Agaricomycetes</taxon>
        <taxon>Agaricomycetidae</taxon>
        <taxon>Agaricales</taxon>
        <taxon>Agaricineae</taxon>
        <taxon>Psathyrellaceae</taxon>
        <taxon>Candolleomyces</taxon>
    </lineage>
</organism>
<dbReference type="AlphaFoldDB" id="A0A4Q2D340"/>
<comment type="caution">
    <text evidence="1">The sequence shown here is derived from an EMBL/GenBank/DDBJ whole genome shotgun (WGS) entry which is preliminary data.</text>
</comment>